<reference evidence="4 5" key="1">
    <citation type="submission" date="2016-07" db="EMBL/GenBank/DDBJ databases">
        <authorList>
            <person name="Lefevre C.T."/>
        </authorList>
    </citation>
    <scope>NUCLEOTIDE SEQUENCE [LARGE SCALE GENOMIC DNA]</scope>
    <source>
        <strain evidence="4">PR1</strain>
    </source>
</reference>
<dbReference type="GO" id="GO:0000160">
    <property type="term" value="P:phosphorelay signal transduction system"/>
    <property type="evidence" value="ECO:0007669"/>
    <property type="project" value="InterPro"/>
</dbReference>
<dbReference type="SMART" id="SM00448">
    <property type="entry name" value="REC"/>
    <property type="match status" value="1"/>
</dbReference>
<dbReference type="EMBL" id="FLYE01000044">
    <property type="protein sequence ID" value="SCA57356.1"/>
    <property type="molecule type" value="Genomic_DNA"/>
</dbReference>
<organism evidence="4 5">
    <name type="scientific">Candidatus Terasakiella magnetica</name>
    <dbReference type="NCBI Taxonomy" id="1867952"/>
    <lineage>
        <taxon>Bacteria</taxon>
        <taxon>Pseudomonadati</taxon>
        <taxon>Pseudomonadota</taxon>
        <taxon>Alphaproteobacteria</taxon>
        <taxon>Rhodospirillales</taxon>
        <taxon>Terasakiellaceae</taxon>
        <taxon>Terasakiella</taxon>
    </lineage>
</organism>
<dbReference type="PANTHER" id="PTHR44591">
    <property type="entry name" value="STRESS RESPONSE REGULATOR PROTEIN 1"/>
    <property type="match status" value="1"/>
</dbReference>
<feature type="domain" description="Response regulatory" evidence="3">
    <location>
        <begin position="3"/>
        <end position="119"/>
    </location>
</feature>
<dbReference type="PANTHER" id="PTHR44591:SF19">
    <property type="entry name" value="TWO-COMPONENT RESPONSE REGULATOR-RELATED"/>
    <property type="match status" value="1"/>
</dbReference>
<evidence type="ECO:0000313" key="5">
    <source>
        <dbReference type="Proteomes" id="UP000231658"/>
    </source>
</evidence>
<keyword evidence="1 2" id="KW-0597">Phosphoprotein</keyword>
<dbReference type="Gene3D" id="3.40.50.2300">
    <property type="match status" value="1"/>
</dbReference>
<dbReference type="RefSeq" id="WP_069189393.1">
    <property type="nucleotide sequence ID" value="NZ_FLYE01000044.1"/>
</dbReference>
<evidence type="ECO:0000313" key="4">
    <source>
        <dbReference type="EMBL" id="SCA57356.1"/>
    </source>
</evidence>
<name>A0A1C3RJA8_9PROT</name>
<evidence type="ECO:0000256" key="1">
    <source>
        <dbReference type="ARBA" id="ARBA00022553"/>
    </source>
</evidence>
<proteinExistence type="predicted"/>
<sequence>MYNILFIDDEKKILNGIRRELYGSKLDWTFHYRDKATDAITLLEEDSDIDLVVTDIKMPDMDGLALITHLQNHFPGLKTIVLSGHCHQKDQKNIEEMGIPFFSKPFPLNDLMNTISLSLGMEQNL</sequence>
<protein>
    <recommendedName>
        <fullName evidence="3">Response regulatory domain-containing protein</fullName>
    </recommendedName>
</protein>
<dbReference type="Proteomes" id="UP000231658">
    <property type="component" value="Unassembled WGS sequence"/>
</dbReference>
<evidence type="ECO:0000259" key="3">
    <source>
        <dbReference type="PROSITE" id="PS50110"/>
    </source>
</evidence>
<dbReference type="SUPFAM" id="SSF52172">
    <property type="entry name" value="CheY-like"/>
    <property type="match status" value="1"/>
</dbReference>
<dbReference type="InterPro" id="IPR011006">
    <property type="entry name" value="CheY-like_superfamily"/>
</dbReference>
<feature type="modified residue" description="4-aspartylphosphate" evidence="2">
    <location>
        <position position="55"/>
    </location>
</feature>
<dbReference type="InterPro" id="IPR001789">
    <property type="entry name" value="Sig_transdc_resp-reg_receiver"/>
</dbReference>
<keyword evidence="5" id="KW-1185">Reference proteome</keyword>
<dbReference type="Pfam" id="PF00072">
    <property type="entry name" value="Response_reg"/>
    <property type="match status" value="1"/>
</dbReference>
<dbReference type="AlphaFoldDB" id="A0A1C3RJA8"/>
<dbReference type="PROSITE" id="PS50110">
    <property type="entry name" value="RESPONSE_REGULATORY"/>
    <property type="match status" value="1"/>
</dbReference>
<dbReference type="OrthoDB" id="9802155at2"/>
<gene>
    <name evidence="4" type="ORF">MTBPR1_50112</name>
</gene>
<dbReference type="STRING" id="1867952.MTBPR1_50112"/>
<accession>A0A1C3RJA8</accession>
<evidence type="ECO:0000256" key="2">
    <source>
        <dbReference type="PROSITE-ProRule" id="PRU00169"/>
    </source>
</evidence>
<dbReference type="InterPro" id="IPR050595">
    <property type="entry name" value="Bact_response_regulator"/>
</dbReference>